<feature type="compositionally biased region" description="Low complexity" evidence="1">
    <location>
        <begin position="440"/>
        <end position="469"/>
    </location>
</feature>
<evidence type="ECO:0000313" key="2">
    <source>
        <dbReference type="EMBL" id="EER36312.1"/>
    </source>
</evidence>
<keyword evidence="3" id="KW-1185">Reference proteome</keyword>
<evidence type="ECO:0000313" key="3">
    <source>
        <dbReference type="Proteomes" id="UP000002037"/>
    </source>
</evidence>
<feature type="compositionally biased region" description="Acidic residues" evidence="1">
    <location>
        <begin position="485"/>
        <end position="500"/>
    </location>
</feature>
<dbReference type="eggNOG" id="ENOG502S4MM">
    <property type="taxonomic scope" value="Eukaryota"/>
</dbReference>
<feature type="compositionally biased region" description="Polar residues" evidence="1">
    <location>
        <begin position="156"/>
        <end position="166"/>
    </location>
</feature>
<dbReference type="GeneID" id="8297634"/>
<dbReference type="STRING" id="294747.C5M4R2"/>
<dbReference type="AlphaFoldDB" id="C5M4R2"/>
<reference evidence="2 3" key="1">
    <citation type="journal article" date="2009" name="Nature">
        <title>Evolution of pathogenicity and sexual reproduction in eight Candida genomes.</title>
        <authorList>
            <person name="Butler G."/>
            <person name="Rasmussen M.D."/>
            <person name="Lin M.F."/>
            <person name="Santos M.A."/>
            <person name="Sakthikumar S."/>
            <person name="Munro C.A."/>
            <person name="Rheinbay E."/>
            <person name="Grabherr M."/>
            <person name="Forche A."/>
            <person name="Reedy J.L."/>
            <person name="Agrafioti I."/>
            <person name="Arnaud M.B."/>
            <person name="Bates S."/>
            <person name="Brown A.J."/>
            <person name="Brunke S."/>
            <person name="Costanzo M.C."/>
            <person name="Fitzpatrick D.A."/>
            <person name="de Groot P.W."/>
            <person name="Harris D."/>
            <person name="Hoyer L.L."/>
            <person name="Hube B."/>
            <person name="Klis F.M."/>
            <person name="Kodira C."/>
            <person name="Lennard N."/>
            <person name="Logue M.E."/>
            <person name="Martin R."/>
            <person name="Neiman A.M."/>
            <person name="Nikolaou E."/>
            <person name="Quail M.A."/>
            <person name="Quinn J."/>
            <person name="Santos M.C."/>
            <person name="Schmitzberger F.F."/>
            <person name="Sherlock G."/>
            <person name="Shah P."/>
            <person name="Silverstein K.A."/>
            <person name="Skrzypek M.S."/>
            <person name="Soll D."/>
            <person name="Staggs R."/>
            <person name="Stansfield I."/>
            <person name="Stumpf M.P."/>
            <person name="Sudbery P.E."/>
            <person name="Srikantha T."/>
            <person name="Zeng Q."/>
            <person name="Berman J."/>
            <person name="Berriman M."/>
            <person name="Heitman J."/>
            <person name="Gow N.A."/>
            <person name="Lorenz M.C."/>
            <person name="Birren B.W."/>
            <person name="Kellis M."/>
            <person name="Cuomo C.A."/>
        </authorList>
    </citation>
    <scope>NUCLEOTIDE SEQUENCE [LARGE SCALE GENOMIC DNA]</scope>
    <source>
        <strain evidence="3">ATCC MYA-3404 / T1</strain>
    </source>
</reference>
<protein>
    <submittedName>
        <fullName evidence="2">Uncharacterized protein</fullName>
    </submittedName>
</protein>
<dbReference type="OrthoDB" id="303107at2759"/>
<organism evidence="2 3">
    <name type="scientific">Candida tropicalis (strain ATCC MYA-3404 / T1)</name>
    <name type="common">Yeast</name>
    <dbReference type="NCBI Taxonomy" id="294747"/>
    <lineage>
        <taxon>Eukaryota</taxon>
        <taxon>Fungi</taxon>
        <taxon>Dikarya</taxon>
        <taxon>Ascomycota</taxon>
        <taxon>Saccharomycotina</taxon>
        <taxon>Pichiomycetes</taxon>
        <taxon>Debaryomycetaceae</taxon>
        <taxon>Candida/Lodderomyces clade</taxon>
        <taxon>Candida</taxon>
    </lineage>
</organism>
<gene>
    <name evidence="2" type="ORF">CTRG_01052</name>
</gene>
<proteinExistence type="predicted"/>
<dbReference type="VEuPathDB" id="FungiDB:CTRG_01052"/>
<dbReference type="HOGENOM" id="CLU_026920_0_0_1"/>
<feature type="compositionally biased region" description="Acidic residues" evidence="1">
    <location>
        <begin position="167"/>
        <end position="196"/>
    </location>
</feature>
<feature type="compositionally biased region" description="Basic and acidic residues" evidence="1">
    <location>
        <begin position="472"/>
        <end position="484"/>
    </location>
</feature>
<dbReference type="RefSeq" id="XP_002546270.1">
    <property type="nucleotide sequence ID" value="XM_002546224.1"/>
</dbReference>
<dbReference type="EMBL" id="GG692395">
    <property type="protein sequence ID" value="EER36312.1"/>
    <property type="molecule type" value="Genomic_DNA"/>
</dbReference>
<evidence type="ECO:0000256" key="1">
    <source>
        <dbReference type="SAM" id="MobiDB-lite"/>
    </source>
</evidence>
<name>C5M4R2_CANTT</name>
<accession>C5M4R2</accession>
<feature type="region of interest" description="Disordered" evidence="1">
    <location>
        <begin position="406"/>
        <end position="544"/>
    </location>
</feature>
<dbReference type="Proteomes" id="UP000002037">
    <property type="component" value="Unassembled WGS sequence"/>
</dbReference>
<feature type="compositionally biased region" description="Polar residues" evidence="1">
    <location>
        <begin position="412"/>
        <end position="424"/>
    </location>
</feature>
<dbReference type="KEGG" id="ctp:CTRG_01052"/>
<sequence>MVVRSSSSTPVPYDENHPIHKLTIGTQEQIHNLAKQHPILLLNQVTENGFQNPDLESLRCQYNYIYVINWLYNYRGYLKLQSELFDVDLFELELLGFFPRDDNYERASVLFINKLKLPLISIAKGSKITDVNNFENVFREIFGIETPLGGKLKPTPQKQEQQSNTEPEVEVIDVDSNDDEAEAEAEAEAEEEEEDLPQFDYLKIEEKFEILYILLNYISKYSKFRNWIDHQGLSLDQLRMDPIFQPASETHIEDDYFTLFDDNRLYKRTTTYNSFIVPKKRKDSPENPQDFYKPEVFDVKNVKFELIYKNIYEFNEYLTTIRKKPTFKPLYNKLSSKLIVESIFDNEIKKRKFLTARRKEIQMVNLLAVRKRSSRLEQKEQRRREEMKLRKEQEIKEAAERRFERRLKVRSNGGNTAKFDTTGLSRDERMKLRKLNNGIATDSTTASPSVTATTTKSPTPVSHTVSPTPEYDASHEVIELSSDDKQDEELQPPAEPEAEPAVEPAAEPESNPEQVGEAVVNNENKDGDDDGDDEIQIISETKNE</sequence>
<feature type="region of interest" description="Disordered" evidence="1">
    <location>
        <begin position="149"/>
        <end position="196"/>
    </location>
</feature>
<feature type="compositionally biased region" description="Low complexity" evidence="1">
    <location>
        <begin position="501"/>
        <end position="513"/>
    </location>
</feature>
<feature type="compositionally biased region" description="Acidic residues" evidence="1">
    <location>
        <begin position="526"/>
        <end position="535"/>
    </location>
</feature>